<keyword evidence="3" id="KW-0175">Coiled coil</keyword>
<evidence type="ECO:0000256" key="2">
    <source>
        <dbReference type="ARBA" id="ARBA00022553"/>
    </source>
</evidence>
<dbReference type="GO" id="GO:0005634">
    <property type="term" value="C:nucleus"/>
    <property type="evidence" value="ECO:0007669"/>
    <property type="project" value="TreeGrafter"/>
</dbReference>
<reference evidence="6 8" key="1">
    <citation type="journal article" date="2020" name="Nature">
        <title>Six reference-quality genomes reveal evolution of bat adaptations.</title>
        <authorList>
            <person name="Jebb D."/>
            <person name="Huang Z."/>
            <person name="Pippel M."/>
            <person name="Hughes G.M."/>
            <person name="Lavrichenko K."/>
            <person name="Devanna P."/>
            <person name="Winkler S."/>
            <person name="Jermiin L.S."/>
            <person name="Skirmuntt E.C."/>
            <person name="Katzourakis A."/>
            <person name="Burkitt-Gray L."/>
            <person name="Ray D.A."/>
            <person name="Sullivan K.A.M."/>
            <person name="Roscito J.G."/>
            <person name="Kirilenko B.M."/>
            <person name="Davalos L.M."/>
            <person name="Corthals A.P."/>
            <person name="Power M.L."/>
            <person name="Jones G."/>
            <person name="Ransome R.D."/>
            <person name="Dechmann D.K.N."/>
            <person name="Locatelli A.G."/>
            <person name="Puechmaille S.J."/>
            <person name="Fedrigo O."/>
            <person name="Jarvis E.D."/>
            <person name="Hiller M."/>
            <person name="Vernes S.C."/>
            <person name="Myers E.W."/>
            <person name="Teeling E.C."/>
        </authorList>
    </citation>
    <scope>NUCLEOTIDE SEQUENCE [LARGE SCALE GENOMIC DNA]</scope>
    <source>
        <strain evidence="6">Bat1K_MPI-CBG_1</strain>
    </source>
</reference>
<feature type="domain" description="FAM193 C-terminal" evidence="5">
    <location>
        <begin position="929"/>
        <end position="982"/>
    </location>
</feature>
<dbReference type="AlphaFoldDB" id="A0A7E6CZD6"/>
<reference evidence="9" key="2">
    <citation type="submission" date="2025-04" db="UniProtKB">
        <authorList>
            <consortium name="RefSeq"/>
        </authorList>
    </citation>
    <scope>IDENTIFICATION</scope>
    <source>
        <tissue evidence="9">Muscle</tissue>
    </source>
</reference>
<gene>
    <name evidence="9" type="primary">LOC114504949</name>
    <name evidence="6" type="ORF">HJG60_012175</name>
</gene>
<evidence type="ECO:0000256" key="3">
    <source>
        <dbReference type="ARBA" id="ARBA00023054"/>
    </source>
</evidence>
<feature type="region of interest" description="Disordered" evidence="4">
    <location>
        <begin position="671"/>
        <end position="690"/>
    </location>
</feature>
<feature type="region of interest" description="Disordered" evidence="4">
    <location>
        <begin position="517"/>
        <end position="548"/>
    </location>
</feature>
<dbReference type="KEGG" id="pdic:114504949"/>
<evidence type="ECO:0000259" key="5">
    <source>
        <dbReference type="Pfam" id="PF15914"/>
    </source>
</evidence>
<feature type="compositionally biased region" description="Basic and acidic residues" evidence="4">
    <location>
        <begin position="794"/>
        <end position="808"/>
    </location>
</feature>
<dbReference type="GO" id="GO:0005737">
    <property type="term" value="C:cytoplasm"/>
    <property type="evidence" value="ECO:0007669"/>
    <property type="project" value="TreeGrafter"/>
</dbReference>
<feature type="compositionally biased region" description="Low complexity" evidence="4">
    <location>
        <begin position="885"/>
        <end position="901"/>
    </location>
</feature>
<dbReference type="Proteomes" id="UP000664940">
    <property type="component" value="Unassembled WGS sequence"/>
</dbReference>
<accession>A0A7E6CZD6</accession>
<feature type="region of interest" description="Disordered" evidence="4">
    <location>
        <begin position="616"/>
        <end position="653"/>
    </location>
</feature>
<feature type="compositionally biased region" description="Basic residues" evidence="4">
    <location>
        <begin position="744"/>
        <end position="754"/>
    </location>
</feature>
<keyword evidence="2" id="KW-0597">Phosphoprotein</keyword>
<feature type="compositionally biased region" description="Basic and acidic residues" evidence="4">
    <location>
        <begin position="23"/>
        <end position="36"/>
    </location>
</feature>
<protein>
    <submittedName>
        <fullName evidence="9">Protein FAM193A-like</fullName>
    </submittedName>
</protein>
<feature type="compositionally biased region" description="Basic and acidic residues" evidence="4">
    <location>
        <begin position="913"/>
        <end position="922"/>
    </location>
</feature>
<dbReference type="OrthoDB" id="10044608at2759"/>
<dbReference type="GeneID" id="114504949"/>
<proteinExistence type="inferred from homology"/>
<evidence type="ECO:0000256" key="4">
    <source>
        <dbReference type="SAM" id="MobiDB-lite"/>
    </source>
</evidence>
<dbReference type="PANTHER" id="PTHR15109">
    <property type="entry name" value="AGAP004327-PA"/>
    <property type="match status" value="1"/>
</dbReference>
<dbReference type="InterPro" id="IPR031802">
    <property type="entry name" value="FAM193_C"/>
</dbReference>
<dbReference type="InterPro" id="IPR029717">
    <property type="entry name" value="FAM193"/>
</dbReference>
<feature type="region of interest" description="Disordered" evidence="4">
    <location>
        <begin position="1"/>
        <end position="53"/>
    </location>
</feature>
<comment type="similarity">
    <text evidence="1">Belongs to the FAM193 family.</text>
</comment>
<dbReference type="Proteomes" id="UP000504628">
    <property type="component" value="Chromosome X"/>
</dbReference>
<sequence length="986" mass="109623">MSPSHAKGGAKRRKNKRGGGGGDRGRKGRERDRPEAEPCSSLDPAITPPGVAPMPVAAADRPFVEDVYAGGAAAFSLGETQETLPYPTGIFCVCCKIEQKDSAVVQSGVQPVSELASEGDGVSHQTQWVCPTCQWTLDNYGISGDLDQTAQGLDFLSHGHLGDFLAEAEGGMLAEGGQLPASDTESAYGASFEPQEISPESYLESQQQRIYWSEVRFMVRFTYHQAGTALVPNMSKIKERVDRLCNMDPSRLYQRLDHVARDFVLDMKIRLLQPLWAQPGPPNCLESPLQAQRFISRLIKEYGALCQAARTISTFLITLEIKHLSLFQVTWELHNKHLFENLIFSDHTLQSNLPALISQIRLGATTNDTCSQGTYTTLLLHYQGLEEELHRVARKWVQCQRRISTFILEKMTLKTKLKKALRRFKQTQFLEEHLTSTEADLHSGNLAEALRHMPPSSSLDMPDCLGPESCTIYNCNHSQFLTCGLVEPQIPSTIHGHQLPLQVRSVPDRLFESHLPGVSLASSGSDSSSPVITQQQPRPIRLDEGSTPSFCSDSDVASLSDRFADIYLVNTDDIEVVTCDDDNTEIVTNVRSDAQGNPEGLLYDSSLLAIPAAFSPDPEEQLSNQGAYGWQQDPRERSTNNDSSSEHSSHSSSCSCACNLQEEGKYCEFCGKSSRHHRPPATVSGRGYEEMREKLRLRLAKRKEEQPKKTGQLPEKQDVVDHRTVEDLLQFINGPEIKPVSSTRKAKRERHKQRKLEEKAHMHSGSLEQTEELETSSHSPSRGEDHAVSGAQGDSKHLLPKQHKDGTGKKKLKQTGKAGGDPRRRSAESPRASEGQSKSRSQTQPSTKVLHLVLLAEQRKMERKARSENKGKKQLSQVKEGKATPGPGEPARPGEPASPSELEQADTPQPSGKSKESRKGDGDNNPLYDVFMPKDIDLESADMDETEREVEHFKRFCLDSTRQARQRLSVDWSDFSFKKPHFLPPK</sequence>
<evidence type="ECO:0000313" key="9">
    <source>
        <dbReference type="RefSeq" id="XP_035872262.1"/>
    </source>
</evidence>
<evidence type="ECO:0000313" key="8">
    <source>
        <dbReference type="Proteomes" id="UP000664940"/>
    </source>
</evidence>
<feature type="compositionally biased region" description="Basic residues" evidence="4">
    <location>
        <begin position="8"/>
        <end position="17"/>
    </location>
</feature>
<feature type="compositionally biased region" description="Basic and acidic residues" evidence="4">
    <location>
        <begin position="633"/>
        <end position="649"/>
    </location>
</feature>
<dbReference type="Pfam" id="PF15914">
    <property type="entry name" value="FAM193_C"/>
    <property type="match status" value="1"/>
</dbReference>
<evidence type="ECO:0000313" key="7">
    <source>
        <dbReference type="Proteomes" id="UP000504628"/>
    </source>
</evidence>
<feature type="region of interest" description="Disordered" evidence="4">
    <location>
        <begin position="701"/>
        <end position="721"/>
    </location>
</feature>
<dbReference type="EMBL" id="JABVXQ010000009">
    <property type="protein sequence ID" value="KAF6090786.1"/>
    <property type="molecule type" value="Genomic_DNA"/>
</dbReference>
<feature type="region of interest" description="Disordered" evidence="4">
    <location>
        <begin position="736"/>
        <end position="930"/>
    </location>
</feature>
<feature type="compositionally biased region" description="Basic and acidic residues" evidence="4">
    <location>
        <begin position="857"/>
        <end position="871"/>
    </location>
</feature>
<evidence type="ECO:0000313" key="6">
    <source>
        <dbReference type="EMBL" id="KAF6090786.1"/>
    </source>
</evidence>
<organism evidence="7 9">
    <name type="scientific">Phyllostomus discolor</name>
    <name type="common">pale spear-nosed bat</name>
    <dbReference type="NCBI Taxonomy" id="89673"/>
    <lineage>
        <taxon>Eukaryota</taxon>
        <taxon>Metazoa</taxon>
        <taxon>Chordata</taxon>
        <taxon>Craniata</taxon>
        <taxon>Vertebrata</taxon>
        <taxon>Euteleostomi</taxon>
        <taxon>Mammalia</taxon>
        <taxon>Eutheria</taxon>
        <taxon>Laurasiatheria</taxon>
        <taxon>Chiroptera</taxon>
        <taxon>Yangochiroptera</taxon>
        <taxon>Phyllostomidae</taxon>
        <taxon>Phyllostominae</taxon>
        <taxon>Phyllostomus</taxon>
    </lineage>
</organism>
<evidence type="ECO:0000256" key="1">
    <source>
        <dbReference type="ARBA" id="ARBA00009689"/>
    </source>
</evidence>
<name>A0A7E6CZD6_9CHIR</name>
<keyword evidence="7" id="KW-1185">Reference proteome</keyword>
<feature type="compositionally biased region" description="Polar residues" evidence="4">
    <location>
        <begin position="835"/>
        <end position="847"/>
    </location>
</feature>
<dbReference type="RefSeq" id="XP_035872262.1">
    <property type="nucleotide sequence ID" value="XM_036016369.1"/>
</dbReference>
<dbReference type="PANTHER" id="PTHR15109:SF3">
    <property type="entry name" value="PROTEIN FAM193B"/>
    <property type="match status" value="1"/>
</dbReference>
<feature type="compositionally biased region" description="Low complexity" evidence="4">
    <location>
        <begin position="519"/>
        <end position="529"/>
    </location>
</feature>